<evidence type="ECO:0000259" key="1">
    <source>
        <dbReference type="Pfam" id="PF07811"/>
    </source>
</evidence>
<evidence type="ECO:0000313" key="2">
    <source>
        <dbReference type="EMBL" id="TWU35019.1"/>
    </source>
</evidence>
<name>A0A5C6DJE0_9BACT</name>
<protein>
    <submittedName>
        <fullName evidence="2">TadE-like protein</fullName>
    </submittedName>
</protein>
<proteinExistence type="predicted"/>
<reference evidence="2 3" key="1">
    <citation type="submission" date="2019-02" db="EMBL/GenBank/DDBJ databases">
        <title>Deep-cultivation of Planctomycetes and their phenomic and genomic characterization uncovers novel biology.</title>
        <authorList>
            <person name="Wiegand S."/>
            <person name="Jogler M."/>
            <person name="Boedeker C."/>
            <person name="Pinto D."/>
            <person name="Vollmers J."/>
            <person name="Rivas-Marin E."/>
            <person name="Kohn T."/>
            <person name="Peeters S.H."/>
            <person name="Heuer A."/>
            <person name="Rast P."/>
            <person name="Oberbeckmann S."/>
            <person name="Bunk B."/>
            <person name="Jeske O."/>
            <person name="Meyerdierks A."/>
            <person name="Storesund J.E."/>
            <person name="Kallscheuer N."/>
            <person name="Luecker S."/>
            <person name="Lage O.M."/>
            <person name="Pohl T."/>
            <person name="Merkel B.J."/>
            <person name="Hornburger P."/>
            <person name="Mueller R.-W."/>
            <person name="Bruemmer F."/>
            <person name="Labrenz M."/>
            <person name="Spormann A.M."/>
            <person name="Op Den Camp H."/>
            <person name="Overmann J."/>
            <person name="Amann R."/>
            <person name="Jetten M.S.M."/>
            <person name="Mascher T."/>
            <person name="Medema M.H."/>
            <person name="Devos D.P."/>
            <person name="Kaster A.-K."/>
            <person name="Ovreas L."/>
            <person name="Rohde M."/>
            <person name="Galperin M.Y."/>
            <person name="Jogler C."/>
        </authorList>
    </citation>
    <scope>NUCLEOTIDE SEQUENCE [LARGE SCALE GENOMIC DNA]</scope>
    <source>
        <strain evidence="2 3">Poly41</strain>
    </source>
</reference>
<accession>A0A5C6DJE0</accession>
<gene>
    <name evidence="2" type="ORF">Poly41_41630</name>
</gene>
<evidence type="ECO:0000313" key="3">
    <source>
        <dbReference type="Proteomes" id="UP000319143"/>
    </source>
</evidence>
<dbReference type="EMBL" id="SJPV01000007">
    <property type="protein sequence ID" value="TWU35019.1"/>
    <property type="molecule type" value="Genomic_DNA"/>
</dbReference>
<dbReference type="AlphaFoldDB" id="A0A5C6DJE0"/>
<sequence>MELAICLPVLAIILLATVEACVMLQLQQNLSITAYEGARIGNVPGASSEGVQLQCEMLLDDRNIQGYAVTMNPPDPSSKSPGDPFTVTVSADFAANSVFGGIFFQDKTLAEAVVLRAE</sequence>
<dbReference type="InterPro" id="IPR012495">
    <property type="entry name" value="TadE-like_dom"/>
</dbReference>
<dbReference type="Proteomes" id="UP000319143">
    <property type="component" value="Unassembled WGS sequence"/>
</dbReference>
<feature type="domain" description="TadE-like" evidence="1">
    <location>
        <begin position="2"/>
        <end position="39"/>
    </location>
</feature>
<organism evidence="2 3">
    <name type="scientific">Novipirellula artificiosorum</name>
    <dbReference type="NCBI Taxonomy" id="2528016"/>
    <lineage>
        <taxon>Bacteria</taxon>
        <taxon>Pseudomonadati</taxon>
        <taxon>Planctomycetota</taxon>
        <taxon>Planctomycetia</taxon>
        <taxon>Pirellulales</taxon>
        <taxon>Pirellulaceae</taxon>
        <taxon>Novipirellula</taxon>
    </lineage>
</organism>
<dbReference type="RefSeq" id="WP_197231460.1">
    <property type="nucleotide sequence ID" value="NZ_SJPV01000007.1"/>
</dbReference>
<comment type="caution">
    <text evidence="2">The sequence shown here is derived from an EMBL/GenBank/DDBJ whole genome shotgun (WGS) entry which is preliminary data.</text>
</comment>
<dbReference type="Pfam" id="PF07811">
    <property type="entry name" value="TadE"/>
    <property type="match status" value="1"/>
</dbReference>
<keyword evidence="3" id="KW-1185">Reference proteome</keyword>